<dbReference type="Proteomes" id="UP000233293">
    <property type="component" value="Unassembled WGS sequence"/>
</dbReference>
<dbReference type="AlphaFoldDB" id="A0A2N3PSQ3"/>
<dbReference type="CDD" id="cd05271">
    <property type="entry name" value="NDUFA9_like_SDR_a"/>
    <property type="match status" value="1"/>
</dbReference>
<dbReference type="SUPFAM" id="SSF51735">
    <property type="entry name" value="NAD(P)-binding Rossmann-fold domains"/>
    <property type="match status" value="1"/>
</dbReference>
<accession>A0A2N3PSQ3</accession>
<dbReference type="PANTHER" id="PTHR12126">
    <property type="entry name" value="NADH-UBIQUINONE OXIDOREDUCTASE 39 KDA SUBUNIT-RELATED"/>
    <property type="match status" value="1"/>
</dbReference>
<dbReference type="EMBL" id="PIUM01000020">
    <property type="protein sequence ID" value="PKU23429.1"/>
    <property type="molecule type" value="Genomic_DNA"/>
</dbReference>
<dbReference type="Pfam" id="PF01370">
    <property type="entry name" value="Epimerase"/>
    <property type="match status" value="1"/>
</dbReference>
<organism evidence="2 3">
    <name type="scientific">Telmatospirillum siberiense</name>
    <dbReference type="NCBI Taxonomy" id="382514"/>
    <lineage>
        <taxon>Bacteria</taxon>
        <taxon>Pseudomonadati</taxon>
        <taxon>Pseudomonadota</taxon>
        <taxon>Alphaproteobacteria</taxon>
        <taxon>Rhodospirillales</taxon>
        <taxon>Rhodospirillaceae</taxon>
        <taxon>Telmatospirillum</taxon>
    </lineage>
</organism>
<evidence type="ECO:0000313" key="2">
    <source>
        <dbReference type="EMBL" id="PKU23429.1"/>
    </source>
</evidence>
<dbReference type="InterPro" id="IPR036291">
    <property type="entry name" value="NAD(P)-bd_dom_sf"/>
</dbReference>
<dbReference type="GO" id="GO:0044877">
    <property type="term" value="F:protein-containing complex binding"/>
    <property type="evidence" value="ECO:0007669"/>
    <property type="project" value="TreeGrafter"/>
</dbReference>
<name>A0A2N3PSQ3_9PROT</name>
<dbReference type="PANTHER" id="PTHR12126:SF11">
    <property type="entry name" value="NADH DEHYDROGENASE [UBIQUINONE] 1 ALPHA SUBCOMPLEX SUBUNIT 9, MITOCHONDRIAL"/>
    <property type="match status" value="1"/>
</dbReference>
<comment type="caution">
    <text evidence="2">The sequence shown here is derived from an EMBL/GenBank/DDBJ whole genome shotgun (WGS) entry which is preliminary data.</text>
</comment>
<dbReference type="RefSeq" id="WP_101251699.1">
    <property type="nucleotide sequence ID" value="NZ_PIUM01000020.1"/>
</dbReference>
<dbReference type="Gene3D" id="3.40.50.720">
    <property type="entry name" value="NAD(P)-binding Rossmann-like Domain"/>
    <property type="match status" value="1"/>
</dbReference>
<gene>
    <name evidence="2" type="ORF">CWS72_16345</name>
</gene>
<keyword evidence="3" id="KW-1185">Reference proteome</keyword>
<proteinExistence type="predicted"/>
<dbReference type="OrthoDB" id="9776313at2"/>
<evidence type="ECO:0000313" key="3">
    <source>
        <dbReference type="Proteomes" id="UP000233293"/>
    </source>
</evidence>
<protein>
    <submittedName>
        <fullName evidence="2">Complex I NDUFA9 subunit family protein</fullName>
    </submittedName>
</protein>
<feature type="domain" description="NAD-dependent epimerase/dehydratase" evidence="1">
    <location>
        <begin position="7"/>
        <end position="233"/>
    </location>
</feature>
<dbReference type="InterPro" id="IPR001509">
    <property type="entry name" value="Epimerase_deHydtase"/>
</dbReference>
<dbReference type="InterPro" id="IPR051207">
    <property type="entry name" value="ComplexI_NDUFA9_subunit"/>
</dbReference>
<reference evidence="3" key="1">
    <citation type="submission" date="2017-12" db="EMBL/GenBank/DDBJ databases">
        <title>Draft genome sequence of Telmatospirillum siberiense 26-4b1T, an acidotolerant peatland alphaproteobacterium potentially involved in sulfur cycling.</title>
        <authorList>
            <person name="Hausmann B."/>
            <person name="Pjevac P."/>
            <person name="Schreck K."/>
            <person name="Herbold C.W."/>
            <person name="Daims H."/>
            <person name="Wagner M."/>
            <person name="Pester M."/>
            <person name="Loy A."/>
        </authorList>
    </citation>
    <scope>NUCLEOTIDE SEQUENCE [LARGE SCALE GENOMIC DNA]</scope>
    <source>
        <strain evidence="3">26-4b1</strain>
    </source>
</reference>
<sequence length="330" mass="34442">MPTRLATVFGGTGFIGRHLVQHLASRGWRVRVAVRDPDGAGFLRPLGDVSQVVPVFAEITDEASTRAAVEGAQWVFNAVGILTEHGRSNFENIHLIGARNVATAAKAAGAKTLVHISAVGADSQSASAYARSKAAGEAAVRAAFPDAVILRPSVVFGPEDDFINRFASLSSFSPVLPVFVTDGHLFPSGQTGDCPLFGTGGTKLQPVYVGDVAGAALAAASSPDHAGKTFELGGPQVVSLKQLLELILATIGRRRLLIPLPLSVARLQALLMRVLPNPPLTTDQVKLLAKDNVVGQGVPGLADLGVVPTALESIIPGYLGRFRNPYAPVT</sequence>
<evidence type="ECO:0000259" key="1">
    <source>
        <dbReference type="Pfam" id="PF01370"/>
    </source>
</evidence>